<evidence type="ECO:0000259" key="1">
    <source>
        <dbReference type="Pfam" id="PF04016"/>
    </source>
</evidence>
<dbReference type="EMBL" id="FUWX01000006">
    <property type="protein sequence ID" value="SJZ54421.1"/>
    <property type="molecule type" value="Genomic_DNA"/>
</dbReference>
<keyword evidence="3" id="KW-1185">Reference proteome</keyword>
<protein>
    <submittedName>
        <fullName evidence="2">Putative heavy-metal chelation</fullName>
    </submittedName>
</protein>
<reference evidence="2 3" key="1">
    <citation type="submission" date="2017-02" db="EMBL/GenBank/DDBJ databases">
        <authorList>
            <person name="Peterson S.W."/>
        </authorList>
    </citation>
    <scope>NUCLEOTIDE SEQUENCE [LARGE SCALE GENOMIC DNA]</scope>
    <source>
        <strain evidence="2 3">ATCC 700028</strain>
    </source>
</reference>
<proteinExistence type="predicted"/>
<dbReference type="InterPro" id="IPR007161">
    <property type="entry name" value="DUF364"/>
</dbReference>
<evidence type="ECO:0000313" key="3">
    <source>
        <dbReference type="Proteomes" id="UP000191153"/>
    </source>
</evidence>
<name>A0A1T4LIH8_9FUSO</name>
<dbReference type="AlphaFoldDB" id="A0A1T4LIH8"/>
<dbReference type="Pfam" id="PF04016">
    <property type="entry name" value="DUF364"/>
    <property type="match status" value="1"/>
</dbReference>
<gene>
    <name evidence="2" type="ORF">SAMN02745174_00865</name>
</gene>
<evidence type="ECO:0000313" key="2">
    <source>
        <dbReference type="EMBL" id="SJZ54421.1"/>
    </source>
</evidence>
<dbReference type="STRING" id="180163.SAMN02745174_00865"/>
<dbReference type="SUPFAM" id="SSF159713">
    <property type="entry name" value="Dhaf3308-like"/>
    <property type="match status" value="1"/>
</dbReference>
<dbReference type="Gene3D" id="3.40.50.11590">
    <property type="match status" value="1"/>
</dbReference>
<sequence>MIIFHRLLDIFKTEIDINHLENEIITVKCEISNPFKNIKTFKQQNFPMLNGKEITIECIFRGHKGQASTSFPATFNGTLKEILHLDICSNSYDRAIFIAVFNCITSYLHHIPNTIHCQGNSPNLCAYKFKEFISKNFSNKNIALIGYHKEIITSLSSTYPVRVLDLDSELINDNIDGTIIEDGISNFSPVMEWADIILCTGSTLSNGTIVNFLNLDIPIFFYGTTISGMAYYFNLPRLCFESKN</sequence>
<dbReference type="Proteomes" id="UP000191153">
    <property type="component" value="Unassembled WGS sequence"/>
</dbReference>
<organism evidence="2 3">
    <name type="scientific">Cetobacterium ceti</name>
    <dbReference type="NCBI Taxonomy" id="180163"/>
    <lineage>
        <taxon>Bacteria</taxon>
        <taxon>Fusobacteriati</taxon>
        <taxon>Fusobacteriota</taxon>
        <taxon>Fusobacteriia</taxon>
        <taxon>Fusobacteriales</taxon>
        <taxon>Fusobacteriaceae</taxon>
        <taxon>Cetobacterium</taxon>
    </lineage>
</organism>
<dbReference type="RefSeq" id="WP_078693395.1">
    <property type="nucleotide sequence ID" value="NZ_FUWX01000006.1"/>
</dbReference>
<accession>A0A1T4LIH8</accession>
<feature type="domain" description="Putative heavy-metal chelation" evidence="1">
    <location>
        <begin position="137"/>
        <end position="213"/>
    </location>
</feature>
<dbReference type="OrthoDB" id="3596at2"/>